<evidence type="ECO:0000256" key="1">
    <source>
        <dbReference type="SAM" id="MobiDB-lite"/>
    </source>
</evidence>
<sequence>MECGREQDHAAFNAWKYRHYFEFDSVKSDKNINVRFTLCVGRKNFYLQRKICASNLSKHLASRHRNVKLIEKPPDPPTDMTDAATTSNSTGQTSDGPSPAKQMKIDLRATGLSAAELKKLVAGYIVEDMLPISTVDSESFRRIVEKIPSNC</sequence>
<dbReference type="EMBL" id="CAWUFR010001072">
    <property type="protein sequence ID" value="CAK6982667.1"/>
    <property type="molecule type" value="Genomic_DNA"/>
</dbReference>
<gene>
    <name evidence="2" type="ORF">FSCOSCO3_A026469</name>
</gene>
<evidence type="ECO:0000313" key="3">
    <source>
        <dbReference type="Proteomes" id="UP001314229"/>
    </source>
</evidence>
<name>A0AAV1QI70_SCOSC</name>
<feature type="region of interest" description="Disordered" evidence="1">
    <location>
        <begin position="69"/>
        <end position="102"/>
    </location>
</feature>
<dbReference type="Proteomes" id="UP001314229">
    <property type="component" value="Unassembled WGS sequence"/>
</dbReference>
<feature type="compositionally biased region" description="Polar residues" evidence="1">
    <location>
        <begin position="87"/>
        <end position="96"/>
    </location>
</feature>
<keyword evidence="3" id="KW-1185">Reference proteome</keyword>
<proteinExistence type="predicted"/>
<comment type="caution">
    <text evidence="2">The sequence shown here is derived from an EMBL/GenBank/DDBJ whole genome shotgun (WGS) entry which is preliminary data.</text>
</comment>
<dbReference type="AlphaFoldDB" id="A0AAV1QI70"/>
<reference evidence="2 3" key="1">
    <citation type="submission" date="2024-01" db="EMBL/GenBank/DDBJ databases">
        <authorList>
            <person name="Alioto T."/>
            <person name="Alioto T."/>
            <person name="Gomez Garrido J."/>
        </authorList>
    </citation>
    <scope>NUCLEOTIDE SEQUENCE [LARGE SCALE GENOMIC DNA]</scope>
</reference>
<accession>A0AAV1QI70</accession>
<evidence type="ECO:0000313" key="2">
    <source>
        <dbReference type="EMBL" id="CAK6982667.1"/>
    </source>
</evidence>
<organism evidence="2 3">
    <name type="scientific">Scomber scombrus</name>
    <name type="common">Atlantic mackerel</name>
    <name type="synonym">Scomber vernalis</name>
    <dbReference type="NCBI Taxonomy" id="13677"/>
    <lineage>
        <taxon>Eukaryota</taxon>
        <taxon>Metazoa</taxon>
        <taxon>Chordata</taxon>
        <taxon>Craniata</taxon>
        <taxon>Vertebrata</taxon>
        <taxon>Euteleostomi</taxon>
        <taxon>Actinopterygii</taxon>
        <taxon>Neopterygii</taxon>
        <taxon>Teleostei</taxon>
        <taxon>Neoteleostei</taxon>
        <taxon>Acanthomorphata</taxon>
        <taxon>Pelagiaria</taxon>
        <taxon>Scombriformes</taxon>
        <taxon>Scombridae</taxon>
        <taxon>Scomber</taxon>
    </lineage>
</organism>
<protein>
    <submittedName>
        <fullName evidence="2">Uncharacterized protein</fullName>
    </submittedName>
</protein>